<evidence type="ECO:0000256" key="45">
    <source>
        <dbReference type="ARBA" id="ARBA00023280"/>
    </source>
</evidence>
<dbReference type="InterPro" id="IPR037227">
    <property type="entry name" value="EndoU-like"/>
</dbReference>
<dbReference type="InterPro" id="IPR027355">
    <property type="entry name" value="NSP10_Av_ZBD"/>
</dbReference>
<keyword evidence="10" id="KW-1048">Host nucleus</keyword>
<dbReference type="Gene3D" id="3.90.70.160">
    <property type="match status" value="1"/>
</dbReference>
<dbReference type="InterPro" id="IPR032855">
    <property type="entry name" value="NSP2-B_epitope"/>
</dbReference>
<comment type="subunit">
    <text evidence="57">Interacts with host DDX5.</text>
</comment>
<dbReference type="GO" id="GO:0085034">
    <property type="term" value="P:symbiont-mediated suppression of host NF-kappaB cascade"/>
    <property type="evidence" value="ECO:0007669"/>
    <property type="project" value="UniProtKB-KW"/>
</dbReference>
<dbReference type="InterPro" id="IPR017896">
    <property type="entry name" value="4Fe4S_Fe-S-bd"/>
</dbReference>
<keyword evidence="35" id="KW-1105">Inhibition of host STAT1 by virus</keyword>
<evidence type="ECO:0000259" key="76">
    <source>
        <dbReference type="PROSITE" id="PS51540"/>
    </source>
</evidence>
<dbReference type="Pfam" id="PF05411">
    <property type="entry name" value="Peptidase_C32"/>
    <property type="match status" value="1"/>
</dbReference>
<feature type="compositionally biased region" description="Basic and acidic residues" evidence="69">
    <location>
        <begin position="633"/>
        <end position="650"/>
    </location>
</feature>
<feature type="transmembrane region" description="Helical" evidence="70">
    <location>
        <begin position="1721"/>
        <end position="1746"/>
    </location>
</feature>
<evidence type="ECO:0000256" key="47">
    <source>
        <dbReference type="ARBA" id="ARBA00029611"/>
    </source>
</evidence>
<dbReference type="InterPro" id="IPR043504">
    <property type="entry name" value="Peptidase_S1_PA_chymotrypsin"/>
</dbReference>
<dbReference type="Gene3D" id="3.90.70.70">
    <property type="entry name" value="Arterivirus papain-like cysteine protease beta domain"/>
    <property type="match status" value="1"/>
</dbReference>
<dbReference type="PROSITE" id="PS51947">
    <property type="entry name" value="NIRAN"/>
    <property type="match status" value="1"/>
</dbReference>
<dbReference type="InterPro" id="IPR001205">
    <property type="entry name" value="RNA-dir_pol_C"/>
</dbReference>
<dbReference type="GO" id="GO:0030291">
    <property type="term" value="F:protein serine/threonine kinase inhibitor activity"/>
    <property type="evidence" value="ECO:0007669"/>
    <property type="project" value="UniProtKB-KW"/>
</dbReference>
<comment type="function">
    <text evidence="50">Plays a role in the inhibition of host STAT3 signaling pathway by inducing the degradation of STAT3.</text>
</comment>
<dbReference type="GO" id="GO:0039563">
    <property type="term" value="P:symbiont-mediated suppression of host JAK-STAT cascade via inhibition of STAT1 activity"/>
    <property type="evidence" value="ECO:0007669"/>
    <property type="project" value="UniProtKB-KW"/>
</dbReference>
<dbReference type="PROSITE" id="PS51493">
    <property type="entry name" value="AV_NSP4_PRO"/>
    <property type="match status" value="1"/>
</dbReference>
<dbReference type="GO" id="GO:0004540">
    <property type="term" value="F:RNA nuclease activity"/>
    <property type="evidence" value="ECO:0007669"/>
    <property type="project" value="UniProtKB-ARBA"/>
</dbReference>
<dbReference type="Pfam" id="PF05579">
    <property type="entry name" value="Peptidase_S32"/>
    <property type="match status" value="1"/>
</dbReference>
<evidence type="ECO:0000256" key="49">
    <source>
        <dbReference type="ARBA" id="ARBA00043848"/>
    </source>
</evidence>
<feature type="transmembrane region" description="Helical" evidence="70">
    <location>
        <begin position="1371"/>
        <end position="1393"/>
    </location>
</feature>
<evidence type="ECO:0000256" key="21">
    <source>
        <dbReference type="ARBA" id="ARBA00022758"/>
    </source>
</evidence>
<comment type="function">
    <text evidence="66">Inhibits host IFN-beta production. Plays a role in the degradation of the host transcriptional activator CREBBP protein. The degradation of host CREBBP which is a key component of the IFN enhanceosome is likely responsible for the inhibition of interferon mediated by Nsp1-alpha. Also participates in the inhibition of host NF-kappa-B activation by counteracting LUBAC-dependent induction of NF-kappa-B. Reduces host NEMO ubiquitination by blocking the interaction between the two LUBAC complex components RNF31 and SHARPIN.</text>
</comment>
<dbReference type="SUPFAM" id="SSF50494">
    <property type="entry name" value="Trypsin-like serine proteases"/>
    <property type="match status" value="1"/>
</dbReference>
<comment type="function">
    <text evidence="52">Plays a role in the inhibition of the immune response by interacting with host IFITM1. This interaction leads to the proteasomal degradation of the IFN-induced antiviral protein IFITM1.</text>
</comment>
<comment type="function">
    <text evidence="65">Multifunctional protein that acts as a viral protease and as a viral antagonist of host immune response. Cleaves the nsp2/nsp3 site in the viral polyprotein. Displays deubiquitinating activity that cleaves both ubiquitinated and ISGylated products and therefore inhibits ubiquitin and ISG15-dependent host innate immunity. Also deubiquinates host NFKBIA, thereby interfering with NFKBIA degradation and impairing subsequent NF-kappa-B activation.</text>
</comment>
<comment type="function">
    <text evidence="48">Contains the activities necessary for the transcription of negative stranded RNA, leader RNA, subgenomic mRNAs and progeny virion RNA as well as proteinases responsible for the cleavage of the polyprotein into functional products.</text>
</comment>
<dbReference type="GO" id="GO:0042025">
    <property type="term" value="C:host cell nucleus"/>
    <property type="evidence" value="ECO:0007669"/>
    <property type="project" value="UniProtKB-SubCell"/>
</dbReference>
<evidence type="ECO:0000256" key="23">
    <source>
        <dbReference type="ARBA" id="ARBA00022771"/>
    </source>
</evidence>
<dbReference type="CDD" id="cd18786">
    <property type="entry name" value="SF1_C"/>
    <property type="match status" value="1"/>
</dbReference>
<keyword evidence="11" id="KW-0945">Host-virus interaction</keyword>
<keyword evidence="29" id="KW-0862">Zinc</keyword>
<dbReference type="InterPro" id="IPR044348">
    <property type="entry name" value="NSP10_1B_Av"/>
</dbReference>
<keyword evidence="12" id="KW-1090">Inhibition of host innate immune response by virus</keyword>
<dbReference type="InterPro" id="IPR044863">
    <property type="entry name" value="NIRAN"/>
</dbReference>
<dbReference type="InterPro" id="IPR044314">
    <property type="entry name" value="NSP11_NendoU_Av"/>
</dbReference>
<evidence type="ECO:0000256" key="60">
    <source>
        <dbReference type="ARBA" id="ARBA00045585"/>
    </source>
</evidence>
<keyword evidence="19" id="KW-0479">Metal-binding</keyword>
<evidence type="ECO:0000256" key="12">
    <source>
        <dbReference type="ARBA" id="ARBA00022632"/>
    </source>
</evidence>
<dbReference type="GO" id="GO:0039580">
    <property type="term" value="P:symbiont-mediated suppression of host PKR/eIFalpha signaling"/>
    <property type="evidence" value="ECO:0007669"/>
    <property type="project" value="UniProtKB-KW"/>
</dbReference>
<dbReference type="Pfam" id="PF16749">
    <property type="entry name" value="Arteri_nsp7a"/>
    <property type="match status" value="1"/>
</dbReference>
<dbReference type="InterPro" id="IPR054104">
    <property type="entry name" value="Nsp1alpha_Znf"/>
</dbReference>
<evidence type="ECO:0000256" key="51">
    <source>
        <dbReference type="ARBA" id="ARBA00043920"/>
    </source>
</evidence>
<comment type="function">
    <text evidence="64">Plays a role in the initial induction of autophagosomes from host endoplasmic reticulum.</text>
</comment>
<dbReference type="InterPro" id="IPR008741">
    <property type="entry name" value="AV_PCPalpha"/>
</dbReference>
<feature type="transmembrane region" description="Helical" evidence="70">
    <location>
        <begin position="1583"/>
        <end position="1605"/>
    </location>
</feature>
<evidence type="ECO:0000259" key="78">
    <source>
        <dbReference type="PROSITE" id="PS51657"/>
    </source>
</evidence>
<comment type="catalytic activity">
    <reaction evidence="63">
        <text>ATP + H2O = ADP + phosphate + H(+)</text>
        <dbReference type="Rhea" id="RHEA:13065"/>
        <dbReference type="ChEBI" id="CHEBI:15377"/>
        <dbReference type="ChEBI" id="CHEBI:15378"/>
        <dbReference type="ChEBI" id="CHEBI:30616"/>
        <dbReference type="ChEBI" id="CHEBI:43474"/>
        <dbReference type="ChEBI" id="CHEBI:456216"/>
        <dbReference type="EC" id="3.6.4.12"/>
    </reaction>
</comment>
<dbReference type="CDD" id="cd21160">
    <property type="entry name" value="NendoU_av_Nsp11-like"/>
    <property type="match status" value="1"/>
</dbReference>
<evidence type="ECO:0000256" key="4">
    <source>
        <dbReference type="ARBA" id="ARBA00004301"/>
    </source>
</evidence>
<dbReference type="GO" id="GO:0004197">
    <property type="term" value="F:cysteine-type endopeptidase activity"/>
    <property type="evidence" value="ECO:0007669"/>
    <property type="project" value="InterPro"/>
</dbReference>
<accession>A0A2H4MWP6</accession>
<feature type="transmembrane region" description="Helical" evidence="70">
    <location>
        <begin position="2028"/>
        <end position="2048"/>
    </location>
</feature>
<evidence type="ECO:0000256" key="61">
    <source>
        <dbReference type="ARBA" id="ARBA00047158"/>
    </source>
</evidence>
<evidence type="ECO:0000256" key="24">
    <source>
        <dbReference type="ARBA" id="ARBA00022801"/>
    </source>
</evidence>
<comment type="function">
    <text evidence="49">Cleaves the majority of cleavage sites present in the C-terminus of the polyprotein. Triggers host apoptosis through caspase-3, -8, and -9 activations. Subverts host innate immune responses through its protease activity. Targets the NF-kappa-B essential modulator NEMO and mediates its cleavage. Blocks host interferon beta induction and downstream signaling by cleaving mitochondrial MAVS, dislodging it from the mitochondria. Impairs host defense by cleaving host mRNA-decapping enzyme DCP1A to attenuate its antiviral activity.</text>
</comment>
<evidence type="ECO:0000256" key="26">
    <source>
        <dbReference type="ARBA" id="ARBA00022807"/>
    </source>
</evidence>
<dbReference type="EMBL" id="KY369968">
    <property type="protein sequence ID" value="ATP66636.1"/>
    <property type="molecule type" value="Genomic_RNA"/>
</dbReference>
<evidence type="ECO:0000256" key="13">
    <source>
        <dbReference type="ARBA" id="ARBA00022662"/>
    </source>
</evidence>
<keyword evidence="38 70" id="KW-0472">Membrane</keyword>
<evidence type="ECO:0000256" key="41">
    <source>
        <dbReference type="ARBA" id="ARBA00023208"/>
    </source>
</evidence>
<keyword evidence="32" id="KW-1043">Host membrane</keyword>
<keyword evidence="16 70" id="KW-0812">Transmembrane</keyword>
<keyword evidence="30" id="KW-0067">ATP-binding</keyword>
<dbReference type="Gene3D" id="3.40.50.300">
    <property type="entry name" value="P-loop containing nucleotide triphosphate hydrolases"/>
    <property type="match status" value="2"/>
</dbReference>
<evidence type="ECO:0000256" key="1">
    <source>
        <dbReference type="ARBA" id="ARBA00000707"/>
    </source>
</evidence>
<feature type="transmembrane region" description="Helical" evidence="70">
    <location>
        <begin position="1685"/>
        <end position="1709"/>
    </location>
</feature>
<dbReference type="InterPro" id="IPR038451">
    <property type="entry name" value="Arteri_nsp7a_sf"/>
</dbReference>
<comment type="subunit">
    <text evidence="55">Interacts with host OTULIN.</text>
</comment>
<name>A0A2H4MWP6_9NIDO</name>
<feature type="non-terminal residue" evidence="82">
    <location>
        <position position="1"/>
    </location>
</feature>
<evidence type="ECO:0000256" key="2">
    <source>
        <dbReference type="ARBA" id="ARBA00003927"/>
    </source>
</evidence>
<dbReference type="SUPFAM" id="SSF56672">
    <property type="entry name" value="DNA/RNA polymerases"/>
    <property type="match status" value="1"/>
</dbReference>
<evidence type="ECO:0000259" key="81">
    <source>
        <dbReference type="PROSITE" id="PS51961"/>
    </source>
</evidence>
<evidence type="ECO:0000256" key="34">
    <source>
        <dbReference type="ARBA" id="ARBA00022953"/>
    </source>
</evidence>
<evidence type="ECO:0000259" key="75">
    <source>
        <dbReference type="PROSITE" id="PS51539"/>
    </source>
</evidence>
<evidence type="ECO:0000256" key="66">
    <source>
        <dbReference type="ARBA" id="ARBA00060223"/>
    </source>
</evidence>
<sequence length="3982" mass="434218">TRCLAARPLLPFHKQTEELGVLGLFYAPKEPIRWSCPRPFPTQECTPAGCCWLATIFPLARMTSGNNNFQQRLERVAAVLYHEGALTPAALHALQVHERGCAWYPIVGPVPGIAVYANRLHVSDAPFPGATHVLTNLPLPQRPLPQPFCPFERAHANVWAYGDKVIYMTEGKWSWAPKGDCKTEFDVVPPEHRRSAHYLTSSFPPHHIVSLDKYIFKSSGGYSYDVARTSGHLDGDKKQLPDGYCWAAVFASLGEEVKQREIRTATQFGYQTKHGVPGKYIQRRLQINGLRAVIDDEGPISVQAYTTKTSWIRHLDVDFTSHPDFVELCRIRIEPNTHPLDNPGEAIFRFGAYKWYGAGKRQRVKKAAKEDRTPSPVERSLSPRELAQAKLHEVIGANKAKHMNFYSPPADGSCGWHCLSAVANRMMGKEFKSTLPVVHRPSSDWATDADLVDAILIGHLPVGLNRNGACVDAKYVLTLDGSHWTVACRPGQTPKMLPEACVHGVCEHVGSQIGGNPLPVEGFNPAFNDVLQRVIYLPSVAIADALATMLVNPAEMAADGQGGRRDVTEECVDSAFPSDDSELRCDHSGDVLSLVAAFHAVPGTGSDVVEDVAEEAVSPVTAPVDLTVKSPSKRCETSTPEERGEGRRDVTGGGNPATCPVAAPVGPLSTLENEPLEDTSIQWTTSQILNRPGLAADSLFLDLVTVFEAAFAPAGASQAEVHAAIDATINGAKSYSECLQRLLPVAQGLKVTKDKVSLEAYFPKYVPVNSCRAIVPVPAVEYVKDRVLGKGKWEVVGKPVLLTLENVMNCSFPGSYETYSAICSAKQRIQNALRDKYGYGKVNPADKWYPDMPDSLVDVVLQAEDDFLKVVGAQGTLERMTWMAQTFPATEWADRYVWIADEQPVAVQQPPKKNRRAAQPAVAAEAAPPAQEVVEEVPESWEELADPVDLSSRSCGHLPPLLFGAPTVASNEQPDDQPLDLSAAGSIKFGPPPSQDEVEVCDFESVLSDPVVAQPLDLSGSSVTEFRAPVAKASSAPSTTSTVAKRPAKSAQALIDAKGPLSGHLQQIKDNVRKICIAATDPNFETHPQTQAWLDAMWNRVDLLTWKNTSKYQAAYQLAPVSSYLPKMIMETPPPYPCPIVLTPPDPPKSETESVDLTIRSRVSSKPATPTPPPQMEEVPLCEDPEDLQQSSKPPDPPGEESKAQADQPNQPKESLATKAGTWAGKMFDKMCGQVFNVTSHLPAFLAAAFHPGGGYTPADWCFAGFTLCCLLLCYSYPAFGCAPLVGVFSGSARRVRMGCFGVWLAFAVLLFKPTDDPVGSACDSDTPECRQLLLAFEQRQPWEPVRGLVVGPIGLTASILGKLLGGARSVWWILLRLCFVADVVCAGAYVIGQGRCKKCWGRCIRTAPSEVAFNVFPFTRGTRQSLVDLCDRFCKPKGMDPIQLACGWSGCWSGESPIEQPSSKPISYQALDEKKISASTVVAQPYDPNQAIKCLKVLQAGGAMVAIKVPTVTKVNTVPFLAPFLPKCPVNPDVKIVVDPDTFTTAIRCGYDVSSFVLGEGDFAAANGLKVQQMQRPSGGGYVMPAIHVAVWMAVHMLLGLWITSVDSCGVGTRDPWCSSPFSVPVFGSGTLCTSNLCISPAGLTLPLASLVKDFGAREVGIIGLVLASVACLAHKLAVKTDALLVLASILCHAHPMLAWVVCLYPLALRWCSVSPLTMLWVHFFLVVCNPAAGILSVVLVIMFWTLGRFTHVAGLITPYDIHAYTNGPRGASALVTAPEGTYLAAVRRAALTGRTVLYSPSNVGSLLEGAFRTAKPCLNTCNVVGSSMGSGGVFTYQGKKVCVTASHVLAGNSARVTGPGYNKMLEFTTKGDFAIANCEDWLGPAPAAKSVPASWTGKAFWMTSTGVEPGIVGNGFAFCFTKCGDSGSPVITESGDLVGIHTGSNKQGGGIITRPDGTTCSIEKVKLTELSKFFAGPSVPLGDVKVGDQIIVDTHDVPSDLCALLASKPGLEGGLSTVQLLCVFFLLWRMMGHVYTPVVAILFFLLNEVLPAVLVRSVFSFGMTVLAWFTPWSGQVLMIRLLTAALNRNKWSLAFYALGGLVGCLADFAVSRDLPIQVALTMSTYHFLPRLMAISSAVPLACAAAVHFVAVVLWLFKWRSLHNLLVGDGSFSSAFFLRYFAEGKLREGVSQSCGMNHESLTGALAVRLNDDDLSFLTRLTDFKCFVSASNMRNAANQYIEAAYAKALRIELSQLVQVDKMRGVLAKLEAFADTTVPSLNIGDIVVLLGHTPIGQVIEIMVGSVKHAVQILETRTIGGSRMSVARVVDPKPQLPPAPVPVNVPTACLEWDARGEAPDEAELRRKDKGRRYQKIGEHTIDGEQYAKYWDKTTGDVFYSKRDHRDDGAGYKSTVIGKGGILVKDNRTEVYEGAGPYQAPDMSKLEFVKCGTIKGQPHNWYKDPETKQIWVLPEQTQSSHLEAARLSVEQALTQMGAGTDLTAAEVEKLKRIIDQLQSMTREQCLNLLTASGLHRCGRGGLLTTPTAVKIVRYHQRTFSLGDVNLKVTSEVDARESEKYGHVVVARPTDGGAVLLRPSPPTLIDVLIGGADADQGIVPNHGPGNTGIHGELWDFESPPTKEEIELSAQIIAACDLRRGDAPSLKLPYKLHPVRGDPYREKGVLKNSRFGDVPYKTPADTGSPIHVAACYSVNTTPVSDGKSIIATTLPAGFELYVPTIPSSVLDYLDSRPDCPKHLTEHGSPQAAERDLSKYDLSTQGFVLPGVFRMVRKYLHGHIGKCPPIHRPSTYPAKNSQAGVNGARFPTKDVQGMENIDELCAQAVRECWQTVTPCTLKKQYCSKKKTRTILGTNNFIALAHRAALSGVTQGFMKKGLNSPIALGKNKFKELSTDVCGRCLEADLASCDRSTPATVRWFTANLLYELACEPEALNSYVLNCCHDVVATQTGCVSKRGGLSSGDPVTSISNTIYSLIIYAQHMVLTFLKTGHHYGLLYLQDQLKFEQLLEIQPLLVYSDDLVLHSESSSLPNYHWWVEHLDLLLGFKTDPAKTAITDAPSFLGCRIMNKRQLVPNRDRILAALAYHMKATNVSEYYASAAAILMDSCACIDYDPDWFEDLVVGIAQCAKKDGYSFPGPPFFMSMWEKLRSNYEGKAVKICGICGATAAYATSCGLDVCAYHTHFHPHCPVIIWCGHPAGSATCNDCSSPVAPGKSELDTILLRLPYKPPKTVVMKVESGLTLLDPGRYQTRRGLVAVRRGIRGNEVELQDGDYQCTPLLPTCKDINLVAVRRNVMISKFIIGPPGSGKTHWLLSQVKDGDVIYTPTHQTMLDIILALKVCRFNVPAGTILQFPAPSRTGPWVRILAGGYCPGKTSYLDEAAYCNHLDVLRVLSRTPLICLGDFKQLHPVGFDSPCYVFYDMPHVQLTSIWRFGQNICQAIQSEYHHKLESKARPTRVVFVDRPVAYGQVLTPYHKDREFGAITIDSSQGATFDVITVHLPTKDSLTRQRALVAITRARHAVYIYDPHKQLEEFFPLKELDTPCNVAFLRDNAVVVLNRHSEEISPAQALGNGDRFRVTDKRVEQALRAVCADFEGSSSPLPKVAHNLGFYFSPDLTQFAKLPRELACHWPVVTCENNEKWPDRLVASLRPIHKLSRACLGAGYQVGPSVFLGVPGTISYYLTLFLKAEAQPLPETIFSTGRIEVDCREFLDQAERDAAERYPHAFIGDTKGTTVGGCHHITSQYLPRFIPSESVATVGVSSPGKAAKSKCTLTDVYLPDLDRFLAPDTESKCYKVKVDFKDVRLMVWKDKTAYFQLEGKYFSWFELAAYSQYITLPHQAIVYCDPCMGPVEVNRPVVGSTEWCADLAITPYDYGAATILSTAGVFDIPPGFKLIGAAGFRCNDPVWDVDVKFAHLYRRVPGDWSEHNEQAFACLSNKAYNTRVCAARYNFALGPQPRALLGEVCENGSTG</sequence>
<dbReference type="GO" id="GO:0003968">
    <property type="term" value="F:RNA-directed RNA polymerase activity"/>
    <property type="evidence" value="ECO:0007669"/>
    <property type="project" value="UniProtKB-KW"/>
</dbReference>
<dbReference type="InterPro" id="IPR009003">
    <property type="entry name" value="Peptidase_S1_PA"/>
</dbReference>
<keyword evidence="43" id="KW-0922">Interferon antiviral system evasion</keyword>
<evidence type="ECO:0000256" key="18">
    <source>
        <dbReference type="ARBA" id="ARBA00022722"/>
    </source>
</evidence>
<comment type="subunit">
    <text evidence="58">Interacts with host IFITM1.</text>
</comment>
<evidence type="ECO:0000256" key="55">
    <source>
        <dbReference type="ARBA" id="ARBA00044017"/>
    </source>
</evidence>
<evidence type="ECO:0000256" key="10">
    <source>
        <dbReference type="ARBA" id="ARBA00022562"/>
    </source>
</evidence>
<feature type="domain" description="Peptidase C32" evidence="76">
    <location>
        <begin position="238"/>
        <end position="357"/>
    </location>
</feature>
<dbReference type="InterPro" id="IPR031932">
    <property type="entry name" value="Arteri_nsp7a"/>
</dbReference>
<evidence type="ECO:0000256" key="63">
    <source>
        <dbReference type="ARBA" id="ARBA00047995"/>
    </source>
</evidence>
<dbReference type="InterPro" id="IPR027351">
    <property type="entry name" value="(+)RNA_virus_helicase_core_dom"/>
</dbReference>
<comment type="function">
    <text evidence="51">Displays RNA and DNA duplex-unwinding activities with 5' to 3' polarity.</text>
</comment>
<dbReference type="Pfam" id="PF05412">
    <property type="entry name" value="Peptidase_C33"/>
    <property type="match status" value="1"/>
</dbReference>
<keyword evidence="15" id="KW-0808">Transferase</keyword>
<evidence type="ECO:0000256" key="35">
    <source>
        <dbReference type="ARBA" id="ARBA00022961"/>
    </source>
</evidence>
<dbReference type="GO" id="GO:0016829">
    <property type="term" value="F:lyase activity"/>
    <property type="evidence" value="ECO:0007669"/>
    <property type="project" value="UniProtKB-KW"/>
</dbReference>
<dbReference type="InterPro" id="IPR043502">
    <property type="entry name" value="DNA/RNA_pol_sf"/>
</dbReference>
<dbReference type="Proteomes" id="UP000501363">
    <property type="component" value="Segment"/>
</dbReference>
<feature type="domain" description="AV ZBD" evidence="77">
    <location>
        <begin position="3166"/>
        <end position="3229"/>
    </location>
</feature>
<feature type="transmembrane region" description="Helical" evidence="70">
    <location>
        <begin position="2093"/>
        <end position="2112"/>
    </location>
</feature>
<evidence type="ECO:0000313" key="82">
    <source>
        <dbReference type="EMBL" id="ATP66636.1"/>
    </source>
</evidence>
<evidence type="ECO:0000256" key="17">
    <source>
        <dbReference type="ARBA" id="ARBA00022695"/>
    </source>
</evidence>
<evidence type="ECO:0000259" key="72">
    <source>
        <dbReference type="PROSITE" id="PS51379"/>
    </source>
</evidence>
<dbReference type="InterPro" id="IPR008743">
    <property type="entry name" value="Arterivirus_Nsp2_C33"/>
</dbReference>
<dbReference type="GO" id="GO:0019082">
    <property type="term" value="P:viral protein processing"/>
    <property type="evidence" value="ECO:0007669"/>
    <property type="project" value="InterPro"/>
</dbReference>
<evidence type="ECO:0000256" key="40">
    <source>
        <dbReference type="ARBA" id="ARBA00023200"/>
    </source>
</evidence>
<keyword evidence="34" id="KW-0693">Viral RNA replication</keyword>
<feature type="domain" description="Peptidase S32" evidence="73">
    <location>
        <begin position="1811"/>
        <end position="2014"/>
    </location>
</feature>
<keyword evidence="27" id="KW-0720">Serine protease</keyword>
<feature type="domain" description="(+)RNA virus helicase C-terminal" evidence="78">
    <location>
        <begin position="3282"/>
        <end position="3568"/>
    </location>
</feature>
<dbReference type="Pfam" id="PF21905">
    <property type="entry name" value="Zf-Nsp1alpha"/>
    <property type="match status" value="1"/>
</dbReference>
<keyword evidence="26" id="KW-0788">Thiol protease</keyword>
<dbReference type="Pfam" id="PF19215">
    <property type="entry name" value="CoV_NSP15_C"/>
    <property type="match status" value="1"/>
</dbReference>
<evidence type="ECO:0000256" key="36">
    <source>
        <dbReference type="ARBA" id="ARBA00022989"/>
    </source>
</evidence>
<keyword evidence="20" id="KW-0547">Nucleotide-binding</keyword>
<evidence type="ECO:0000256" key="31">
    <source>
        <dbReference type="ARBA" id="ARBA00022863"/>
    </source>
</evidence>
<dbReference type="InterPro" id="IPR023183">
    <property type="entry name" value="Chymotrypsin-like_C"/>
</dbReference>
<evidence type="ECO:0000256" key="14">
    <source>
        <dbReference type="ARBA" id="ARBA00022670"/>
    </source>
</evidence>
<dbReference type="GO" id="GO:0006508">
    <property type="term" value="P:proteolysis"/>
    <property type="evidence" value="ECO:0007669"/>
    <property type="project" value="UniProtKB-KW"/>
</dbReference>
<dbReference type="PROSITE" id="PS51538">
    <property type="entry name" value="AV_CP"/>
    <property type="match status" value="1"/>
</dbReference>
<keyword evidence="23 67" id="KW-0863">Zinc-finger</keyword>
<keyword evidence="44" id="KW-0511">Multifunctional enzyme</keyword>
<comment type="function">
    <text evidence="2">Responsible for replication and transcription of the viral RNA genome.</text>
</comment>
<dbReference type="Pfam" id="PF22049">
    <property type="entry name" value="PRRSV-NSP11_N"/>
    <property type="match status" value="1"/>
</dbReference>
<dbReference type="GO" id="GO:0039502">
    <property type="term" value="P:symbiont-mediated suppression of host type I interferon-mediated signaling pathway"/>
    <property type="evidence" value="ECO:0007669"/>
    <property type="project" value="UniProtKB-KW"/>
</dbReference>
<dbReference type="Pfam" id="PF05410">
    <property type="entry name" value="Peptidase_C31"/>
    <property type="match status" value="1"/>
</dbReference>
<evidence type="ECO:0000256" key="33">
    <source>
        <dbReference type="ARBA" id="ARBA00022876"/>
    </source>
</evidence>
<feature type="domain" description="4Fe-4S ferredoxin-type" evidence="72">
    <location>
        <begin position="1388"/>
        <end position="1419"/>
    </location>
</feature>
<keyword evidence="18 68" id="KW-0540">Nuclease</keyword>
<evidence type="ECO:0000256" key="20">
    <source>
        <dbReference type="ARBA" id="ARBA00022741"/>
    </source>
</evidence>
<evidence type="ECO:0000256" key="16">
    <source>
        <dbReference type="ARBA" id="ARBA00022692"/>
    </source>
</evidence>
<evidence type="ECO:0000256" key="64">
    <source>
        <dbReference type="ARBA" id="ARBA00049963"/>
    </source>
</evidence>
<evidence type="ECO:0000256" key="8">
    <source>
        <dbReference type="ARBA" id="ARBA00022087"/>
    </source>
</evidence>
<feature type="domain" description="Peptidase C33" evidence="74">
    <location>
        <begin position="405"/>
        <end position="512"/>
    </location>
</feature>
<keyword evidence="14" id="KW-0645">Protease</keyword>
<dbReference type="Pfam" id="PF14757">
    <property type="entry name" value="NSP2-B_epitope"/>
    <property type="match status" value="1"/>
</dbReference>
<evidence type="ECO:0000256" key="68">
    <source>
        <dbReference type="PROSITE-ProRule" id="PRU01303"/>
    </source>
</evidence>
<keyword evidence="41" id="KW-1095">Inhibition of host ISG15 by virus</keyword>
<dbReference type="GO" id="GO:0033644">
    <property type="term" value="C:host cell membrane"/>
    <property type="evidence" value="ECO:0007669"/>
    <property type="project" value="UniProtKB-SubCell"/>
</dbReference>
<dbReference type="PROSITE" id="PS51958">
    <property type="entry name" value="NENDOU"/>
    <property type="match status" value="1"/>
</dbReference>
<evidence type="ECO:0000256" key="7">
    <source>
        <dbReference type="ARBA" id="ARBA00010965"/>
    </source>
</evidence>
<feature type="active site" evidence="68">
    <location>
        <position position="3735"/>
    </location>
</feature>
<dbReference type="GO" id="GO:0039694">
    <property type="term" value="P:viral RNA genome replication"/>
    <property type="evidence" value="ECO:0007669"/>
    <property type="project" value="InterPro"/>
</dbReference>
<keyword evidence="37" id="KW-1102">Inhibition of host PKR by virus</keyword>
<comment type="subcellular location">
    <subcellularLocation>
        <location evidence="6">Host cytoplasm</location>
        <location evidence="6">Host perinuclear region</location>
    </subcellularLocation>
    <subcellularLocation>
        <location evidence="5">Host endoplasmic reticulum</location>
    </subcellularLocation>
    <subcellularLocation>
        <location evidence="4">Host membrane</location>
        <topology evidence="4">Multi-pass membrane protein</topology>
    </subcellularLocation>
    <subcellularLocation>
        <location evidence="3">Host nucleus</location>
    </subcellularLocation>
</comment>
<evidence type="ECO:0000256" key="22">
    <source>
        <dbReference type="ARBA" id="ARBA00022759"/>
    </source>
</evidence>
<dbReference type="CDD" id="cd21166">
    <property type="entry name" value="NTD_av_Nsp11-like"/>
    <property type="match status" value="1"/>
</dbReference>
<evidence type="ECO:0000256" key="5">
    <source>
        <dbReference type="ARBA" id="ARBA00004354"/>
    </source>
</evidence>
<reference evidence="82 83" key="1">
    <citation type="journal article" date="2018" name="Microbiome">
        <title>Comparative analysis of rodent and small mammal viromes to better understand the wildlife origin of emerging infectious diseases.</title>
        <authorList>
            <person name="Wu Z."/>
            <person name="Lu L."/>
            <person name="Du J."/>
            <person name="Yang L."/>
            <person name="Ren X."/>
            <person name="Liu B."/>
            <person name="Jiang J."/>
            <person name="Yang J."/>
            <person name="Dong J."/>
            <person name="Sun L."/>
            <person name="Zhu Y."/>
            <person name="Li Y."/>
            <person name="Zheng D."/>
            <person name="Zhang C."/>
            <person name="Su H."/>
            <person name="Zheng Y."/>
            <person name="Zhou H."/>
            <person name="Zhu G."/>
            <person name="Li H."/>
            <person name="Chmura A."/>
            <person name="Yang F."/>
            <person name="Daszak P."/>
            <person name="Wang J."/>
            <person name="Liu Q."/>
            <person name="Jin Q."/>
        </authorList>
    </citation>
    <scope>NUCLEOTIDE SEQUENCE [LARGE SCALE GENOMIC DNA]</scope>
    <source>
        <strain evidence="82">RtEi-Arterivirus/SX2014</strain>
    </source>
</reference>
<protein>
    <recommendedName>
        <fullName evidence="8">Replicase polyprotein 1ab</fullName>
    </recommendedName>
    <alternativeName>
        <fullName evidence="47">ORF1ab polyprotein</fullName>
    </alternativeName>
</protein>
<evidence type="ECO:0000259" key="71">
    <source>
        <dbReference type="PROSITE" id="PS50507"/>
    </source>
</evidence>
<dbReference type="PROSITE" id="PS51379">
    <property type="entry name" value="4FE4S_FER_2"/>
    <property type="match status" value="1"/>
</dbReference>
<dbReference type="InterPro" id="IPR007094">
    <property type="entry name" value="RNA-dir_pol_PSvirus"/>
</dbReference>
<evidence type="ECO:0000256" key="69">
    <source>
        <dbReference type="SAM" id="MobiDB-lite"/>
    </source>
</evidence>
<keyword evidence="24 68" id="KW-0378">Hydrolase</keyword>
<dbReference type="GO" id="GO:0004519">
    <property type="term" value="F:endonuclease activity"/>
    <property type="evidence" value="ECO:0007669"/>
    <property type="project" value="UniProtKB-UniRule"/>
</dbReference>
<comment type="function">
    <text evidence="59">Plays a role in viral transcription/replication and prevents the simultaneous activation of host cell dsRNA sensors, such as MDA5/IFIH1, OAS, PKR (By similarity) and NLRP3 inflammasome. Acts by degrading the 5'-polyuridines generated during replication of the poly(A) region of viral genomic and subgenomic RNAs. Catalyzes a two-step reaction in which a 2'3'-cyclic phosphate (2'3'-cP) is first generated by 2'-O transesterification, which is then hydrolyzed to a 3'-phosphate (3'-P). If not degraded, poly(U) RNA would hybridize with poly(A) RNA tails and activate host dsRNA sensors. Also plays a role in the inhibition of host type I interferon production by recruiting host OTULIN to promote removal of linear ubiquitination targeting host NEMO.</text>
</comment>
<dbReference type="GO" id="GO:0075523">
    <property type="term" value="P:viral translational frameshifting"/>
    <property type="evidence" value="ECO:0007669"/>
    <property type="project" value="UniProtKB-KW"/>
</dbReference>
<evidence type="ECO:0000256" key="59">
    <source>
        <dbReference type="ARBA" id="ARBA00045435"/>
    </source>
</evidence>
<evidence type="ECO:0000256" key="3">
    <source>
        <dbReference type="ARBA" id="ARBA00004147"/>
    </source>
</evidence>
<keyword evidence="13" id="KW-1130">Modulation of host ubiquitin pathway by virus</keyword>
<dbReference type="GO" id="GO:0004843">
    <property type="term" value="F:cysteine-type deubiquitinase activity"/>
    <property type="evidence" value="ECO:0007669"/>
    <property type="project" value="UniProtKB-EC"/>
</dbReference>
<dbReference type="Gene3D" id="4.10.80.390">
    <property type="match status" value="1"/>
</dbReference>
<keyword evidence="39" id="KW-1038">Host endoplasmic reticulum</keyword>
<dbReference type="GO" id="GO:0039579">
    <property type="term" value="P:symbiont-mediated suppression of host ISG15-protein conjugation"/>
    <property type="evidence" value="ECO:0007669"/>
    <property type="project" value="UniProtKB-KW"/>
</dbReference>
<dbReference type="PROSITE" id="PS51539">
    <property type="entry name" value="AV_PCP_ALPHA"/>
    <property type="match status" value="1"/>
</dbReference>
<dbReference type="GO" id="GO:0003723">
    <property type="term" value="F:RNA binding"/>
    <property type="evidence" value="ECO:0007669"/>
    <property type="project" value="InterPro"/>
</dbReference>
<comment type="subunit">
    <text evidence="61">Interacts with host EIF2AK2; this interaction occurs in host stress granules and leads to EIF2AK2 inhibition. Interacts with host G3BP1; this interaction probably plays a role in Nsp1-beta-mediated inhibition of host EIF2AK2.</text>
</comment>
<dbReference type="InterPro" id="IPR023338">
    <property type="entry name" value="Arterivirus_NSP4_peptidase"/>
</dbReference>
<dbReference type="GO" id="GO:0003724">
    <property type="term" value="F:RNA helicase activity"/>
    <property type="evidence" value="ECO:0007669"/>
    <property type="project" value="UniProtKB-EC"/>
</dbReference>
<dbReference type="CDD" id="cd17937">
    <property type="entry name" value="DEXXYc_viral_SF1-N"/>
    <property type="match status" value="1"/>
</dbReference>
<keyword evidence="21" id="KW-0688">Ribosomal frameshifting</keyword>
<dbReference type="CDD" id="cd23189">
    <property type="entry name" value="Arteriviridae_RdRp"/>
    <property type="match status" value="1"/>
</dbReference>
<feature type="region of interest" description="Disordered" evidence="69">
    <location>
        <begin position="630"/>
        <end position="659"/>
    </location>
</feature>
<dbReference type="GO" id="GO:0008270">
    <property type="term" value="F:zinc ion binding"/>
    <property type="evidence" value="ECO:0007669"/>
    <property type="project" value="UniProtKB-KW"/>
</dbReference>
<comment type="catalytic activity">
    <reaction evidence="1">
        <text>Thiol-dependent hydrolysis of ester, thioester, amide, peptide and isopeptide bonds formed by the C-terminal Gly of ubiquitin (a 76-residue protein attached to proteins as an intracellular targeting signal).</text>
        <dbReference type="EC" id="3.4.19.12"/>
    </reaction>
</comment>
<feature type="domain" description="NendoU" evidence="80">
    <location>
        <begin position="3704"/>
        <end position="3826"/>
    </location>
</feature>
<dbReference type="GO" id="GO:0003678">
    <property type="term" value="F:DNA helicase activity"/>
    <property type="evidence" value="ECO:0007669"/>
    <property type="project" value="UniProtKB-EC"/>
</dbReference>
<keyword evidence="83" id="KW-1185">Reference proteome</keyword>
<dbReference type="InterPro" id="IPR043609">
    <property type="entry name" value="NendoU_nidovirus"/>
</dbReference>
<evidence type="ECO:0000259" key="79">
    <source>
        <dbReference type="PROSITE" id="PS51947"/>
    </source>
</evidence>
<dbReference type="PROSITE" id="PS51652">
    <property type="entry name" value="AV_ZBD"/>
    <property type="match status" value="1"/>
</dbReference>
<keyword evidence="45" id="KW-0899">Viral immunoevasion</keyword>
<dbReference type="InterPro" id="IPR027417">
    <property type="entry name" value="P-loop_NTPase"/>
</dbReference>
<dbReference type="Gene3D" id="3.90.70.60">
    <property type="entry name" value="Porcine arterivirus-type cysteine proteinase alpha domain"/>
    <property type="match status" value="1"/>
</dbReference>
<proteinExistence type="inferred from homology"/>
<feature type="domain" description="Peptidase C31" evidence="75">
    <location>
        <begin position="44"/>
        <end position="155"/>
    </location>
</feature>
<evidence type="ECO:0000259" key="77">
    <source>
        <dbReference type="PROSITE" id="PS51652"/>
    </source>
</evidence>
<dbReference type="SUPFAM" id="SSF142877">
    <property type="entry name" value="EndoU-like"/>
    <property type="match status" value="1"/>
</dbReference>
<evidence type="ECO:0000256" key="19">
    <source>
        <dbReference type="ARBA" id="ARBA00022723"/>
    </source>
</evidence>
<evidence type="ECO:0000256" key="43">
    <source>
        <dbReference type="ARBA" id="ARBA00023258"/>
    </source>
</evidence>
<dbReference type="GO" id="GO:0006351">
    <property type="term" value="P:DNA-templated transcription"/>
    <property type="evidence" value="ECO:0007669"/>
    <property type="project" value="InterPro"/>
</dbReference>
<comment type="subunit">
    <text evidence="56">Nsp1-alpha papain-like: Interacts with host RNF31.</text>
</comment>
<evidence type="ECO:0000256" key="28">
    <source>
        <dbReference type="ARBA" id="ARBA00022830"/>
    </source>
</evidence>
<comment type="function">
    <text evidence="60">Plays a role in blocking host mRNA nuclear export to the cytoplasm and subversion of host protein synthesis. Additionally, inhibits the interferon-activated JAK/STAT signal transduction by mediating the ubiquitination and subsequent proteasomal degradation of host KPNA1. Repurposes the host antiviral stress granules into a proviral platform to counteract the EIF2AK2/PKR restriction, thereby regulating the host inflammatory response.</text>
</comment>
<dbReference type="InterPro" id="IPR038155">
    <property type="entry name" value="AV_PCPalpha_sf"/>
</dbReference>
<comment type="catalytic activity">
    <reaction evidence="46">
        <text>uridylyl-uridylyl-ribonucleotide-RNA = a 3'-end uridylyl-2',3'-cyclophospho-uridine-RNA + a 5'-end dephospho-ribonucleoside-RNA</text>
        <dbReference type="Rhea" id="RHEA:67732"/>
        <dbReference type="Rhea" id="RHEA-COMP:13936"/>
        <dbReference type="Rhea" id="RHEA-COMP:17334"/>
        <dbReference type="Rhea" id="RHEA-COMP:17335"/>
        <dbReference type="ChEBI" id="CHEBI:138284"/>
        <dbReference type="ChEBI" id="CHEBI:173079"/>
        <dbReference type="ChEBI" id="CHEBI:173080"/>
    </reaction>
</comment>
<dbReference type="Gene3D" id="2.40.10.10">
    <property type="entry name" value="Trypsin-like serine proteases"/>
    <property type="match status" value="2"/>
</dbReference>
<dbReference type="GO" id="GO:0039648">
    <property type="term" value="P:symbiont-mediated perturbation of host ubiquitin-like protein modification"/>
    <property type="evidence" value="ECO:0007669"/>
    <property type="project" value="UniProtKB-KW"/>
</dbReference>
<feature type="active site" evidence="68">
    <location>
        <position position="3750"/>
    </location>
</feature>
<evidence type="ECO:0000256" key="39">
    <source>
        <dbReference type="ARBA" id="ARBA00023184"/>
    </source>
</evidence>
<dbReference type="InterPro" id="IPR025773">
    <property type="entry name" value="AV_PCPbeta"/>
</dbReference>
<keyword evidence="31" id="KW-1100">Inhibition of host NF-kappa-B by virus</keyword>
<evidence type="ECO:0000256" key="46">
    <source>
        <dbReference type="ARBA" id="ARBA00024600"/>
    </source>
</evidence>
<feature type="transmembrane region" description="Helical" evidence="70">
    <location>
        <begin position="1661"/>
        <end position="1679"/>
    </location>
</feature>
<dbReference type="GO" id="GO:0044220">
    <property type="term" value="C:host cell perinuclear region of cytoplasm"/>
    <property type="evidence" value="ECO:0007669"/>
    <property type="project" value="UniProtKB-SubCell"/>
</dbReference>
<dbReference type="InterPro" id="IPR038154">
    <property type="entry name" value="AV_PCPbeta_sf"/>
</dbReference>
<dbReference type="InterPro" id="IPR046440">
    <property type="entry name" value="AV_NSP11N_COV_NSP15M"/>
</dbReference>
<feature type="active site" evidence="68">
    <location>
        <position position="3779"/>
    </location>
</feature>
<evidence type="ECO:0000256" key="42">
    <source>
        <dbReference type="ARBA" id="ARBA00023239"/>
    </source>
</evidence>
<evidence type="ECO:0000256" key="25">
    <source>
        <dbReference type="ARBA" id="ARBA00022806"/>
    </source>
</evidence>
<evidence type="ECO:0000256" key="70">
    <source>
        <dbReference type="SAM" id="Phobius"/>
    </source>
</evidence>
<evidence type="ECO:0000256" key="27">
    <source>
        <dbReference type="ARBA" id="ARBA00022825"/>
    </source>
</evidence>
<dbReference type="GO" id="GO:0004252">
    <property type="term" value="F:serine-type endopeptidase activity"/>
    <property type="evidence" value="ECO:0007669"/>
    <property type="project" value="InterPro"/>
</dbReference>
<evidence type="ECO:0000256" key="48">
    <source>
        <dbReference type="ARBA" id="ARBA00043841"/>
    </source>
</evidence>
<feature type="domain" description="RdRp catalytic" evidence="71">
    <location>
        <begin position="2911"/>
        <end position="3045"/>
    </location>
</feature>
<evidence type="ECO:0000256" key="54">
    <source>
        <dbReference type="ARBA" id="ARBA00044015"/>
    </source>
</evidence>
<feature type="transmembrane region" description="Helical" evidence="70">
    <location>
        <begin position="2133"/>
        <end position="2158"/>
    </location>
</feature>
<dbReference type="Gene3D" id="3.30.1330.220">
    <property type="entry name" value="Arterivirus nonstructural protein 7 alpha"/>
    <property type="match status" value="1"/>
</dbReference>
<keyword evidence="28" id="KW-1114">Inhibition of host interferon signaling pathway by virus</keyword>
<evidence type="ECO:0000256" key="65">
    <source>
        <dbReference type="ARBA" id="ARBA00058251"/>
    </source>
</evidence>
<evidence type="ECO:0000256" key="29">
    <source>
        <dbReference type="ARBA" id="ARBA00022833"/>
    </source>
</evidence>
<evidence type="ECO:0000256" key="58">
    <source>
        <dbReference type="ARBA" id="ARBA00044033"/>
    </source>
</evidence>
<keyword evidence="17" id="KW-0548">Nucleotidyltransferase</keyword>
<comment type="subunit">
    <text evidence="53">Interacts with host LGALS3.</text>
</comment>
<dbReference type="PROSITE" id="PS51657">
    <property type="entry name" value="PSRV_HELICASE"/>
    <property type="match status" value="1"/>
</dbReference>
<keyword evidence="25" id="KW-0347">Helicase</keyword>
<evidence type="ECO:0000256" key="67">
    <source>
        <dbReference type="PROSITE-ProRule" id="PRU00985"/>
    </source>
</evidence>
<evidence type="ECO:0000256" key="44">
    <source>
        <dbReference type="ARBA" id="ARBA00023268"/>
    </source>
</evidence>
<evidence type="ECO:0000256" key="57">
    <source>
        <dbReference type="ARBA" id="ARBA00044025"/>
    </source>
</evidence>
<dbReference type="CDD" id="cd21410">
    <property type="entry name" value="1B_av_Nsp10-like"/>
    <property type="match status" value="1"/>
</dbReference>
<evidence type="ECO:0000313" key="83">
    <source>
        <dbReference type="Proteomes" id="UP000501363"/>
    </source>
</evidence>
<evidence type="ECO:0000256" key="11">
    <source>
        <dbReference type="ARBA" id="ARBA00022581"/>
    </source>
</evidence>
<evidence type="ECO:0000256" key="30">
    <source>
        <dbReference type="ARBA" id="ARBA00022840"/>
    </source>
</evidence>
<dbReference type="Gene3D" id="2.30.31.30">
    <property type="entry name" value="Arterivirus nps1beta, nuclease domain"/>
    <property type="match status" value="1"/>
</dbReference>
<evidence type="ECO:0000256" key="32">
    <source>
        <dbReference type="ARBA" id="ARBA00022870"/>
    </source>
</evidence>
<evidence type="ECO:0000256" key="37">
    <source>
        <dbReference type="ARBA" id="ARBA00023041"/>
    </source>
</evidence>
<dbReference type="SUPFAM" id="SSF52540">
    <property type="entry name" value="P-loop containing nucleoside triphosphate hydrolases"/>
    <property type="match status" value="2"/>
</dbReference>
<evidence type="ECO:0000259" key="80">
    <source>
        <dbReference type="PROSITE" id="PS51958"/>
    </source>
</evidence>
<dbReference type="InterPro" id="IPR008760">
    <property type="entry name" value="EAV_peptidase_S32"/>
</dbReference>
<keyword evidence="33" id="KW-1127">Modulation of host ubiquitin pathway by viral deubiquitinase</keyword>
<comment type="catalytic activity">
    <reaction evidence="62">
        <text>ATP + H2O = ADP + phosphate + H(+)</text>
        <dbReference type="Rhea" id="RHEA:13065"/>
        <dbReference type="ChEBI" id="CHEBI:15377"/>
        <dbReference type="ChEBI" id="CHEBI:15378"/>
        <dbReference type="ChEBI" id="CHEBI:30616"/>
        <dbReference type="ChEBI" id="CHEBI:43474"/>
        <dbReference type="ChEBI" id="CHEBI:456216"/>
        <dbReference type="EC" id="3.6.4.13"/>
    </reaction>
</comment>
<evidence type="ECO:0000259" key="73">
    <source>
        <dbReference type="PROSITE" id="PS51493"/>
    </source>
</evidence>
<dbReference type="Gene3D" id="3.30.40.20">
    <property type="entry name" value="Chymotrypsin-like serine protease, domain 3"/>
    <property type="match status" value="1"/>
</dbReference>
<evidence type="ECO:0000256" key="38">
    <source>
        <dbReference type="ARBA" id="ARBA00023136"/>
    </source>
</evidence>
<evidence type="ECO:0000256" key="56">
    <source>
        <dbReference type="ARBA" id="ARBA00044019"/>
    </source>
</evidence>
<keyword evidence="9" id="KW-0696">RNA-directed RNA polymerase</keyword>
<dbReference type="Pfam" id="PF01443">
    <property type="entry name" value="Viral_helicase1"/>
    <property type="match status" value="1"/>
</dbReference>
<evidence type="ECO:0000256" key="53">
    <source>
        <dbReference type="ARBA" id="ARBA00044014"/>
    </source>
</evidence>
<evidence type="ECO:0000259" key="74">
    <source>
        <dbReference type="PROSITE" id="PS51538"/>
    </source>
</evidence>
<keyword evidence="42" id="KW-0456">Lyase</keyword>
<evidence type="ECO:0000256" key="6">
    <source>
        <dbReference type="ARBA" id="ARBA00004407"/>
    </source>
</evidence>
<organism evidence="82 83">
    <name type="scientific">RtEi arterivirus</name>
    <dbReference type="NCBI Taxonomy" id="2847273"/>
    <lineage>
        <taxon>Viruses</taxon>
        <taxon>Riboviria</taxon>
        <taxon>Orthornavirae</taxon>
        <taxon>Pisuviricota</taxon>
        <taxon>Pisoniviricetes</taxon>
        <taxon>Nidovirales</taxon>
        <taxon>Arnidovirineae</taxon>
        <taxon>Arteriviridae</taxon>
        <taxon>Variarterivirinae</taxon>
        <taxon>Betaarterivirus</taxon>
        <taxon>Chibartevirus</taxon>
        <taxon>Betaarterivirus sheoin</taxon>
    </lineage>
</organism>
<evidence type="ECO:0000256" key="62">
    <source>
        <dbReference type="ARBA" id="ARBA00047984"/>
    </source>
</evidence>
<keyword evidence="36 70" id="KW-1133">Transmembrane helix</keyword>
<dbReference type="CDD" id="cd21405">
    <property type="entry name" value="ZBD_av_Nsp10-like"/>
    <property type="match status" value="1"/>
</dbReference>
<comment type="similarity">
    <text evidence="7">Belongs to the arteriviridae polyprotein family.</text>
</comment>
<evidence type="ECO:0000256" key="9">
    <source>
        <dbReference type="ARBA" id="ARBA00022484"/>
    </source>
</evidence>
<evidence type="ECO:0000256" key="52">
    <source>
        <dbReference type="ARBA" id="ARBA00043938"/>
    </source>
</evidence>
<dbReference type="GO" id="GO:0005524">
    <property type="term" value="F:ATP binding"/>
    <property type="evidence" value="ECO:0007669"/>
    <property type="project" value="UniProtKB-KW"/>
</dbReference>
<keyword evidence="40" id="KW-1035">Host cytoplasm</keyword>
<dbReference type="PROSITE" id="PS50507">
    <property type="entry name" value="RDRP_SSRNA_POS"/>
    <property type="match status" value="1"/>
</dbReference>
<comment type="subunit">
    <text evidence="54">Interacts with host DDX18; this interaction redistributes host DDX18 to the cytoplasm.</text>
</comment>
<dbReference type="InterPro" id="IPR044320">
    <property type="entry name" value="NSP11_Av_N"/>
</dbReference>
<dbReference type="PROSITE" id="PS51961">
    <property type="entry name" value="AV_NSP11N_COV_NSP15M"/>
    <property type="match status" value="1"/>
</dbReference>
<keyword evidence="22 68" id="KW-0255">Endonuclease</keyword>
<evidence type="ECO:0000256" key="15">
    <source>
        <dbReference type="ARBA" id="ARBA00022679"/>
    </source>
</evidence>
<feature type="domain" description="NiRAN" evidence="79">
    <location>
        <begin position="2510"/>
        <end position="2672"/>
    </location>
</feature>
<feature type="transmembrane region" description="Helical" evidence="70">
    <location>
        <begin position="2055"/>
        <end position="2073"/>
    </location>
</feature>
<dbReference type="PROSITE" id="PS51540">
    <property type="entry name" value="AV_PCP_BETA"/>
    <property type="match status" value="1"/>
</dbReference>
<feature type="region of interest" description="Disordered" evidence="69">
    <location>
        <begin position="1139"/>
        <end position="1215"/>
    </location>
</feature>
<dbReference type="GO" id="GO:0044165">
    <property type="term" value="C:host cell endoplasmic reticulum"/>
    <property type="evidence" value="ECO:0007669"/>
    <property type="project" value="UniProtKB-SubCell"/>
</dbReference>
<feature type="domain" description="AV-Nsp11N/CoV-Nsp15M" evidence="81">
    <location>
        <begin position="3606"/>
        <end position="3702"/>
    </location>
</feature>
<evidence type="ECO:0000256" key="50">
    <source>
        <dbReference type="ARBA" id="ARBA00043872"/>
    </source>
</evidence>
<dbReference type="Pfam" id="PF00680">
    <property type="entry name" value="RdRP_1"/>
    <property type="match status" value="1"/>
</dbReference>